<dbReference type="GeneID" id="8353767"/>
<reference evidence="2" key="2">
    <citation type="submission" date="2018-12" db="UniProtKB">
        <authorList>
            <consortium name="WormBaseParasite"/>
        </authorList>
    </citation>
    <scope>IDENTIFICATION</scope>
    <source>
        <strain evidence="2">Puerto Rican</strain>
    </source>
</reference>
<dbReference type="AlphaFoldDB" id="C4QF92"/>
<organism evidence="1 2">
    <name type="scientific">Schistosoma mansoni</name>
    <name type="common">Blood fluke</name>
    <dbReference type="NCBI Taxonomy" id="6183"/>
    <lineage>
        <taxon>Eukaryota</taxon>
        <taxon>Metazoa</taxon>
        <taxon>Spiralia</taxon>
        <taxon>Lophotrochozoa</taxon>
        <taxon>Platyhelminthes</taxon>
        <taxon>Trematoda</taxon>
        <taxon>Digenea</taxon>
        <taxon>Strigeidida</taxon>
        <taxon>Schistosomatoidea</taxon>
        <taxon>Schistosomatidae</taxon>
        <taxon>Schistosoma</taxon>
    </lineage>
</organism>
<evidence type="ECO:0000313" key="1">
    <source>
        <dbReference type="Proteomes" id="UP000008854"/>
    </source>
</evidence>
<reference evidence="1" key="1">
    <citation type="journal article" date="2012" name="PLoS Negl. Trop. Dis.">
        <title>A systematically improved high quality genome and transcriptome of the human blood fluke Schistosoma mansoni.</title>
        <authorList>
            <person name="Protasio A.V."/>
            <person name="Tsai I.J."/>
            <person name="Babbage A."/>
            <person name="Nichol S."/>
            <person name="Hunt M."/>
            <person name="Aslett M.A."/>
            <person name="De Silva N."/>
            <person name="Velarde G.S."/>
            <person name="Anderson T.J."/>
            <person name="Clark R.C."/>
            <person name="Davidson C."/>
            <person name="Dillon G.P."/>
            <person name="Holroyd N.E."/>
            <person name="LoVerde P.T."/>
            <person name="Lloyd C."/>
            <person name="McQuillan J."/>
            <person name="Oliveira G."/>
            <person name="Otto T.D."/>
            <person name="Parker-Manuel S.J."/>
            <person name="Quail M.A."/>
            <person name="Wilson R.A."/>
            <person name="Zerlotini A."/>
            <person name="Dunne D.W."/>
            <person name="Berriman M."/>
        </authorList>
    </citation>
    <scope>NUCLEOTIDE SEQUENCE [LARGE SCALE GENOMIC DNA]</scope>
    <source>
        <strain evidence="1">Puerto Rican</strain>
    </source>
</reference>
<protein>
    <submittedName>
        <fullName evidence="2">Secreted protein</fullName>
    </submittedName>
</protein>
<dbReference type="CTD" id="8353767"/>
<sequence>MVDVVDLSFLLMSNCEVIVCGLMVLDQEARGRERLSSLWFISDWQCGHMMWSSEAILSVMRHDDTGVCCVVLAE</sequence>
<dbReference type="WBParaSite" id="Smp_111340.1">
    <property type="protein sequence ID" value="Smp_111340.1"/>
    <property type="gene ID" value="Smp_111340"/>
</dbReference>
<dbReference type="RefSeq" id="XP_018645253.1">
    <property type="nucleotide sequence ID" value="XM_018791540.1"/>
</dbReference>
<dbReference type="InParanoid" id="C4QF92"/>
<dbReference type="OrthoDB" id="10468760at2759"/>
<name>C4QF92_SCHMA</name>
<dbReference type="Proteomes" id="UP000008854">
    <property type="component" value="Unassembled WGS sequence"/>
</dbReference>
<keyword evidence="1" id="KW-1185">Reference proteome</keyword>
<proteinExistence type="predicted"/>
<evidence type="ECO:0000313" key="2">
    <source>
        <dbReference type="WBParaSite" id="Smp_111340.1"/>
    </source>
</evidence>
<dbReference type="PhylomeDB" id="C4QF92"/>
<accession>C4QF92</accession>